<protein>
    <submittedName>
        <fullName evidence="12">Zinc-binding protein A33</fullName>
    </submittedName>
</protein>
<gene>
    <name evidence="12" type="ORF">Baya_12704</name>
</gene>
<name>A0A556V3R3_BAGYA</name>
<comment type="subcellular location">
    <subcellularLocation>
        <location evidence="1">Cytoplasm</location>
    </subcellularLocation>
</comment>
<reference evidence="12 13" key="1">
    <citation type="journal article" date="2019" name="Genome Biol. Evol.">
        <title>Whole-Genome Sequencing of the Giant Devil Catfish, Bagarius yarrelli.</title>
        <authorList>
            <person name="Jiang W."/>
            <person name="Lv Y."/>
            <person name="Cheng L."/>
            <person name="Yang K."/>
            <person name="Chao B."/>
            <person name="Wang X."/>
            <person name="Li Y."/>
            <person name="Pan X."/>
            <person name="You X."/>
            <person name="Zhang Y."/>
            <person name="Yang J."/>
            <person name="Li J."/>
            <person name="Zhang X."/>
            <person name="Liu S."/>
            <person name="Sun C."/>
            <person name="Yang J."/>
            <person name="Shi Q."/>
        </authorList>
    </citation>
    <scope>NUCLEOTIDE SEQUENCE [LARGE SCALE GENOMIC DNA]</scope>
    <source>
        <strain evidence="12">JWS20170419001</strain>
        <tissue evidence="12">Muscle</tissue>
    </source>
</reference>
<proteinExistence type="inferred from homology"/>
<dbReference type="InterPro" id="IPR050143">
    <property type="entry name" value="TRIM/RBCC"/>
</dbReference>
<dbReference type="InterPro" id="IPR001870">
    <property type="entry name" value="B30.2/SPRY"/>
</dbReference>
<evidence type="ECO:0000259" key="11">
    <source>
        <dbReference type="PROSITE" id="PS50188"/>
    </source>
</evidence>
<sequence>MRQTEGLNFGEDLTCSICWDLFRDPVMLGCMHHFCRSCITTTLLERYPGSGGLVVCLSVGRSSPKKNFQTNYLVSGLVEKVRANSSTRSARYLQKQLKEMLESQKSQKKELCELIQKDEKQMNTLKKLGDNLQKRVRRDFQHLHHFLQVEEAAMLQQMRLDEMELEHSLNRHLKALHTAVKELEQSMGALQIATSTGGNTTPVKMKDMSSDRIKGPDALLSSPLSRTCVQASIEEFRSKYTAPLQYTLWRKMFTSLKPGPLPLTFDKDTVHPSLQLSRDRTQVVEIEAMLPYKPNPKRFIQCVNVLGTQGFLTGKHYWEVGVGTKPKWDLGVALETVNRQTRVKLCPDNGYWTLRLRNNTEYSAGTQPWTPIRMTNQASSIGIFVDCEERVVSFYNADDMSLLYTFFNGPRGKAFPFFSTCLSEPGRKAQPISLLHFPAIAI</sequence>
<evidence type="ECO:0000256" key="4">
    <source>
        <dbReference type="ARBA" id="ARBA00022723"/>
    </source>
</evidence>
<dbReference type="EMBL" id="VCAZ01000111">
    <property type="protein sequence ID" value="TST60380.1"/>
    <property type="molecule type" value="Genomic_DNA"/>
</dbReference>
<evidence type="ECO:0000256" key="6">
    <source>
        <dbReference type="ARBA" id="ARBA00022833"/>
    </source>
</evidence>
<evidence type="ECO:0000313" key="13">
    <source>
        <dbReference type="Proteomes" id="UP000319801"/>
    </source>
</evidence>
<dbReference type="InterPro" id="IPR043136">
    <property type="entry name" value="B30.2/SPRY_sf"/>
</dbReference>
<keyword evidence="6" id="KW-0862">Zinc</keyword>
<organism evidence="12 13">
    <name type="scientific">Bagarius yarrelli</name>
    <name type="common">Goonch</name>
    <name type="synonym">Bagrus yarrelli</name>
    <dbReference type="NCBI Taxonomy" id="175774"/>
    <lineage>
        <taxon>Eukaryota</taxon>
        <taxon>Metazoa</taxon>
        <taxon>Chordata</taxon>
        <taxon>Craniata</taxon>
        <taxon>Vertebrata</taxon>
        <taxon>Euteleostomi</taxon>
        <taxon>Actinopterygii</taxon>
        <taxon>Neopterygii</taxon>
        <taxon>Teleostei</taxon>
        <taxon>Ostariophysi</taxon>
        <taxon>Siluriformes</taxon>
        <taxon>Sisoridae</taxon>
        <taxon>Sisorinae</taxon>
        <taxon>Bagarius</taxon>
    </lineage>
</organism>
<dbReference type="Gene3D" id="2.60.120.920">
    <property type="match status" value="1"/>
</dbReference>
<dbReference type="InterPro" id="IPR003879">
    <property type="entry name" value="Butyrophylin_SPRY"/>
</dbReference>
<keyword evidence="4" id="KW-0479">Metal-binding</keyword>
<evidence type="ECO:0000256" key="3">
    <source>
        <dbReference type="ARBA" id="ARBA00022490"/>
    </source>
</evidence>
<evidence type="ECO:0000313" key="12">
    <source>
        <dbReference type="EMBL" id="TST60380.1"/>
    </source>
</evidence>
<dbReference type="InterPro" id="IPR013320">
    <property type="entry name" value="ConA-like_dom_sf"/>
</dbReference>
<dbReference type="InterPro" id="IPR003877">
    <property type="entry name" value="SPRY_dom"/>
</dbReference>
<dbReference type="GO" id="GO:0008270">
    <property type="term" value="F:zinc ion binding"/>
    <property type="evidence" value="ECO:0007669"/>
    <property type="project" value="UniProtKB-KW"/>
</dbReference>
<dbReference type="InterPro" id="IPR017907">
    <property type="entry name" value="Znf_RING_CS"/>
</dbReference>
<dbReference type="SMART" id="SM00184">
    <property type="entry name" value="RING"/>
    <property type="match status" value="1"/>
</dbReference>
<dbReference type="PROSITE" id="PS50089">
    <property type="entry name" value="ZF_RING_2"/>
    <property type="match status" value="1"/>
</dbReference>
<keyword evidence="8" id="KW-0175">Coiled coil</keyword>
<evidence type="ECO:0000256" key="1">
    <source>
        <dbReference type="ARBA" id="ARBA00004496"/>
    </source>
</evidence>
<feature type="domain" description="RING-type" evidence="10">
    <location>
        <begin position="15"/>
        <end position="56"/>
    </location>
</feature>
<dbReference type="SUPFAM" id="SSF57850">
    <property type="entry name" value="RING/U-box"/>
    <property type="match status" value="1"/>
</dbReference>
<feature type="coiled-coil region" evidence="8">
    <location>
        <begin position="94"/>
        <end position="135"/>
    </location>
</feature>
<dbReference type="PROSITE" id="PS50188">
    <property type="entry name" value="B302_SPRY"/>
    <property type="match status" value="1"/>
</dbReference>
<evidence type="ECO:0000259" key="10">
    <source>
        <dbReference type="PROSITE" id="PS50089"/>
    </source>
</evidence>
<dbReference type="SMART" id="SM00589">
    <property type="entry name" value="PRY"/>
    <property type="match status" value="1"/>
</dbReference>
<evidence type="ECO:0000256" key="9">
    <source>
        <dbReference type="SAM" id="MobiDB-lite"/>
    </source>
</evidence>
<dbReference type="PRINTS" id="PR01407">
    <property type="entry name" value="BUTYPHLNCDUF"/>
</dbReference>
<dbReference type="Proteomes" id="UP000319801">
    <property type="component" value="Unassembled WGS sequence"/>
</dbReference>
<dbReference type="OrthoDB" id="6270329at2759"/>
<dbReference type="InterPro" id="IPR006574">
    <property type="entry name" value="PRY"/>
</dbReference>
<dbReference type="InterPro" id="IPR001841">
    <property type="entry name" value="Znf_RING"/>
</dbReference>
<dbReference type="SUPFAM" id="SSF49899">
    <property type="entry name" value="Concanavalin A-like lectins/glucanases"/>
    <property type="match status" value="1"/>
</dbReference>
<feature type="compositionally biased region" description="Basic and acidic residues" evidence="9">
    <location>
        <begin position="204"/>
        <end position="215"/>
    </location>
</feature>
<dbReference type="PANTHER" id="PTHR24103">
    <property type="entry name" value="E3 UBIQUITIN-PROTEIN LIGASE TRIM"/>
    <property type="match status" value="1"/>
</dbReference>
<dbReference type="SMART" id="SM00449">
    <property type="entry name" value="SPRY"/>
    <property type="match status" value="1"/>
</dbReference>
<keyword evidence="13" id="KW-1185">Reference proteome</keyword>
<dbReference type="PROSITE" id="PS00518">
    <property type="entry name" value="ZF_RING_1"/>
    <property type="match status" value="1"/>
</dbReference>
<dbReference type="GO" id="GO:0005737">
    <property type="term" value="C:cytoplasm"/>
    <property type="evidence" value="ECO:0007669"/>
    <property type="project" value="UniProtKB-SubCell"/>
</dbReference>
<evidence type="ECO:0000256" key="7">
    <source>
        <dbReference type="PROSITE-ProRule" id="PRU00175"/>
    </source>
</evidence>
<evidence type="ECO:0000256" key="5">
    <source>
        <dbReference type="ARBA" id="ARBA00022771"/>
    </source>
</evidence>
<evidence type="ECO:0000256" key="8">
    <source>
        <dbReference type="SAM" id="Coils"/>
    </source>
</evidence>
<dbReference type="FunFam" id="2.60.120.920:FF:000004">
    <property type="entry name" value="Butyrophilin subfamily 1 member A1"/>
    <property type="match status" value="1"/>
</dbReference>
<dbReference type="Pfam" id="PF00622">
    <property type="entry name" value="SPRY"/>
    <property type="match status" value="1"/>
</dbReference>
<evidence type="ECO:0000256" key="2">
    <source>
        <dbReference type="ARBA" id="ARBA00008518"/>
    </source>
</evidence>
<keyword evidence="5 7" id="KW-0863">Zinc-finger</keyword>
<dbReference type="InterPro" id="IPR018957">
    <property type="entry name" value="Znf_C3HC4_RING-type"/>
</dbReference>
<dbReference type="InterPro" id="IPR013083">
    <property type="entry name" value="Znf_RING/FYVE/PHD"/>
</dbReference>
<dbReference type="Pfam" id="PF00097">
    <property type="entry name" value="zf-C3HC4"/>
    <property type="match status" value="1"/>
</dbReference>
<comment type="similarity">
    <text evidence="2">Belongs to the TRIM/RBCC family.</text>
</comment>
<feature type="region of interest" description="Disordered" evidence="9">
    <location>
        <begin position="194"/>
        <end position="216"/>
    </location>
</feature>
<comment type="caution">
    <text evidence="12">The sequence shown here is derived from an EMBL/GenBank/DDBJ whole genome shotgun (WGS) entry which is preliminary data.</text>
</comment>
<dbReference type="AlphaFoldDB" id="A0A556V3R3"/>
<dbReference type="Pfam" id="PF13765">
    <property type="entry name" value="PRY"/>
    <property type="match status" value="1"/>
</dbReference>
<keyword evidence="3" id="KW-0963">Cytoplasm</keyword>
<accession>A0A556V3R3</accession>
<dbReference type="Gene3D" id="3.30.40.10">
    <property type="entry name" value="Zinc/RING finger domain, C3HC4 (zinc finger)"/>
    <property type="match status" value="1"/>
</dbReference>
<feature type="domain" description="B30.2/SPRY" evidence="11">
    <location>
        <begin position="243"/>
        <end position="439"/>
    </location>
</feature>